<protein>
    <recommendedName>
        <fullName evidence="3">histidine kinase</fullName>
        <ecNumber evidence="3">2.7.13.3</ecNumber>
    </recommendedName>
</protein>
<keyword evidence="9" id="KW-0808">Transferase</keyword>
<dbReference type="InterPro" id="IPR005467">
    <property type="entry name" value="His_kinase_dom"/>
</dbReference>
<proteinExistence type="predicted"/>
<dbReference type="Gene3D" id="2.60.120.10">
    <property type="entry name" value="Jelly Rolls"/>
    <property type="match status" value="1"/>
</dbReference>
<keyword evidence="7" id="KW-0175">Coiled coil</keyword>
<dbReference type="Gene3D" id="3.30.565.10">
    <property type="entry name" value="Histidine kinase-like ATPase, C-terminal domain"/>
    <property type="match status" value="1"/>
</dbReference>
<dbReference type="GeneID" id="55565224"/>
<dbReference type="SUPFAM" id="SSF55874">
    <property type="entry name" value="ATPase domain of HSP90 chaperone/DNA topoisomerase II/histidine kinase"/>
    <property type="match status" value="1"/>
</dbReference>
<dbReference type="PANTHER" id="PTHR43065:SF48">
    <property type="entry name" value="HISTIDINE KINASE"/>
    <property type="match status" value="1"/>
</dbReference>
<keyword evidence="5" id="KW-0418">Kinase</keyword>
<evidence type="ECO:0000256" key="5">
    <source>
        <dbReference type="ARBA" id="ARBA00022777"/>
    </source>
</evidence>
<gene>
    <name evidence="9" type="primary">zraS</name>
    <name evidence="9" type="ORF">NCTC11820_01501</name>
</gene>
<dbReference type="GO" id="GO:0005886">
    <property type="term" value="C:plasma membrane"/>
    <property type="evidence" value="ECO:0007669"/>
    <property type="project" value="UniProtKB-SubCell"/>
</dbReference>
<keyword evidence="4" id="KW-0597">Phosphoprotein</keyword>
<reference evidence="9 10" key="1">
    <citation type="submission" date="2018-06" db="EMBL/GenBank/DDBJ databases">
        <authorList>
            <consortium name="Pathogen Informatics"/>
            <person name="Doyle S."/>
        </authorList>
    </citation>
    <scope>NUCLEOTIDE SEQUENCE [LARGE SCALE GENOMIC DNA]</scope>
    <source>
        <strain evidence="9 10">NCTC11820</strain>
    </source>
</reference>
<dbReference type="PRINTS" id="PR00344">
    <property type="entry name" value="BCTRLSENSOR"/>
</dbReference>
<dbReference type="InterPro" id="IPR004358">
    <property type="entry name" value="Sig_transdc_His_kin-like_C"/>
</dbReference>
<dbReference type="PANTHER" id="PTHR43065">
    <property type="entry name" value="SENSOR HISTIDINE KINASE"/>
    <property type="match status" value="1"/>
</dbReference>
<dbReference type="InterPro" id="IPR036097">
    <property type="entry name" value="HisK_dim/P_sf"/>
</dbReference>
<dbReference type="Proteomes" id="UP000250245">
    <property type="component" value="Unassembled WGS sequence"/>
</dbReference>
<keyword evidence="6" id="KW-0902">Two-component regulatory system</keyword>
<dbReference type="RefSeq" id="WP_013189130.1">
    <property type="nucleotide sequence ID" value="NZ_CP068112.1"/>
</dbReference>
<feature type="coiled-coil region" evidence="7">
    <location>
        <begin position="154"/>
        <end position="181"/>
    </location>
</feature>
<dbReference type="InterPro" id="IPR036890">
    <property type="entry name" value="HATPase_C_sf"/>
</dbReference>
<dbReference type="CDD" id="cd00082">
    <property type="entry name" value="HisKA"/>
    <property type="match status" value="1"/>
</dbReference>
<dbReference type="PROSITE" id="PS50109">
    <property type="entry name" value="HIS_KIN"/>
    <property type="match status" value="1"/>
</dbReference>
<dbReference type="Gene3D" id="1.10.287.130">
    <property type="match status" value="1"/>
</dbReference>
<evidence type="ECO:0000259" key="8">
    <source>
        <dbReference type="PROSITE" id="PS50109"/>
    </source>
</evidence>
<dbReference type="EMBL" id="UASJ01000001">
    <property type="protein sequence ID" value="SQB65426.1"/>
    <property type="molecule type" value="Genomic_DNA"/>
</dbReference>
<evidence type="ECO:0000256" key="6">
    <source>
        <dbReference type="ARBA" id="ARBA00023012"/>
    </source>
</evidence>
<dbReference type="InterPro" id="IPR018490">
    <property type="entry name" value="cNMP-bd_dom_sf"/>
</dbReference>
<dbReference type="InterPro" id="IPR014710">
    <property type="entry name" value="RmlC-like_jellyroll"/>
</dbReference>
<accession>A0A2X2YLW5</accession>
<evidence type="ECO:0000256" key="2">
    <source>
        <dbReference type="ARBA" id="ARBA00004236"/>
    </source>
</evidence>
<sequence length="512" mass="55543">MYERRFVFDLEQDDEEIIAEIVRRAETILGPQERITFPVGAHLTEEGQPVRSIILALSGSIALERSSASGDLLMHHASTGRIIGMLSSGEEIGAFFTAVVTEEVVGIELTLDEMNMIIAGDSRVSLLVAALFMRTYDRRLRRAENLHIESAVLADQLAVQRANLAKALEILRETREEMAAQARFASLGELAAGVAHELNNPVAAIRRAADYIHEDMRMLLSTCPDPTWRDLALESLENAEDAPFLSTKETRARKRELLAILGDASLVERLSVAGVYSTDLARNLARDLQADPDADLGALEQAAAIGTSLRNLRTASGRIIDLVASLRSYARPDGDPVQNVDINSGLQDTLRLLSHRLDKIDLNVDYGDLPRISCHPGQLDEVWTNLITNAVEAMSGEASAASDAVGKRPTNRDELAGMIGQLTIATRARGDQIVVTFRDTGSGIAADVIEHIFEPHFSTKGGEVRFGMGIGLGLCRSIVENHGGTIRLENVSHPRGTLATVELPIAGTPVSL</sequence>
<comment type="catalytic activity">
    <reaction evidence="1">
        <text>ATP + protein L-histidine = ADP + protein N-phospho-L-histidine.</text>
        <dbReference type="EC" id="2.7.13.3"/>
    </reaction>
</comment>
<name>A0A2X2YLW5_9ACTO</name>
<dbReference type="Pfam" id="PF02518">
    <property type="entry name" value="HATPase_c"/>
    <property type="match status" value="1"/>
</dbReference>
<dbReference type="AlphaFoldDB" id="A0A2X2YLW5"/>
<evidence type="ECO:0000256" key="1">
    <source>
        <dbReference type="ARBA" id="ARBA00000085"/>
    </source>
</evidence>
<evidence type="ECO:0000256" key="4">
    <source>
        <dbReference type="ARBA" id="ARBA00022553"/>
    </source>
</evidence>
<dbReference type="EC" id="2.7.13.3" evidence="3"/>
<dbReference type="InterPro" id="IPR003594">
    <property type="entry name" value="HATPase_dom"/>
</dbReference>
<organism evidence="9 10">
    <name type="scientific">Mobiluncus curtisii</name>
    <dbReference type="NCBI Taxonomy" id="2051"/>
    <lineage>
        <taxon>Bacteria</taxon>
        <taxon>Bacillati</taxon>
        <taxon>Actinomycetota</taxon>
        <taxon>Actinomycetes</taxon>
        <taxon>Actinomycetales</taxon>
        <taxon>Actinomycetaceae</taxon>
        <taxon>Mobiluncus</taxon>
    </lineage>
</organism>
<comment type="subcellular location">
    <subcellularLocation>
        <location evidence="2">Cell membrane</location>
    </subcellularLocation>
</comment>
<dbReference type="SMART" id="SM00387">
    <property type="entry name" value="HATPase_c"/>
    <property type="match status" value="1"/>
</dbReference>
<dbReference type="SUPFAM" id="SSF47384">
    <property type="entry name" value="Homodimeric domain of signal transducing histidine kinase"/>
    <property type="match status" value="1"/>
</dbReference>
<evidence type="ECO:0000313" key="9">
    <source>
        <dbReference type="EMBL" id="SQB65426.1"/>
    </source>
</evidence>
<dbReference type="SUPFAM" id="SSF51206">
    <property type="entry name" value="cAMP-binding domain-like"/>
    <property type="match status" value="1"/>
</dbReference>
<feature type="domain" description="Histidine kinase" evidence="8">
    <location>
        <begin position="193"/>
        <end position="507"/>
    </location>
</feature>
<dbReference type="GO" id="GO:0000155">
    <property type="term" value="F:phosphorelay sensor kinase activity"/>
    <property type="evidence" value="ECO:0007669"/>
    <property type="project" value="InterPro"/>
</dbReference>
<evidence type="ECO:0000313" key="10">
    <source>
        <dbReference type="Proteomes" id="UP000250245"/>
    </source>
</evidence>
<evidence type="ECO:0000256" key="3">
    <source>
        <dbReference type="ARBA" id="ARBA00012438"/>
    </source>
</evidence>
<dbReference type="OMA" id="VQVWVNI"/>
<dbReference type="InterPro" id="IPR003661">
    <property type="entry name" value="HisK_dim/P_dom"/>
</dbReference>
<evidence type="ECO:0000256" key="7">
    <source>
        <dbReference type="SAM" id="Coils"/>
    </source>
</evidence>